<evidence type="ECO:0000313" key="3">
    <source>
        <dbReference type="Proteomes" id="UP000651728"/>
    </source>
</evidence>
<name>A0ABQ4FD24_9ACTN</name>
<evidence type="ECO:0000313" key="2">
    <source>
        <dbReference type="EMBL" id="GIH32712.1"/>
    </source>
</evidence>
<evidence type="ECO:0000256" key="1">
    <source>
        <dbReference type="SAM" id="MobiDB-lite"/>
    </source>
</evidence>
<dbReference type="Proteomes" id="UP000651728">
    <property type="component" value="Unassembled WGS sequence"/>
</dbReference>
<keyword evidence="3" id="KW-1185">Reference proteome</keyword>
<comment type="caution">
    <text evidence="2">The sequence shown here is derived from an EMBL/GenBank/DDBJ whole genome shotgun (WGS) entry which is preliminary data.</text>
</comment>
<sequence>MKEAEKEVPRRPDTEAVYWTLTDIAGFLNVQVNTARVYNARASLNRRKGTPKPGDLPKPDAIFGRSPVWKPATIIAWSEERPGMGVGGGRPPKDHSE</sequence>
<dbReference type="EMBL" id="BOOB01000018">
    <property type="protein sequence ID" value="GIH32712.1"/>
    <property type="molecule type" value="Genomic_DNA"/>
</dbReference>
<reference evidence="2 3" key="1">
    <citation type="submission" date="2021-01" db="EMBL/GenBank/DDBJ databases">
        <title>Whole genome shotgun sequence of Microbispora amethystogenes NBRC 101907.</title>
        <authorList>
            <person name="Komaki H."/>
            <person name="Tamura T."/>
        </authorList>
    </citation>
    <scope>NUCLEOTIDE SEQUENCE [LARGE SCALE GENOMIC DNA]</scope>
    <source>
        <strain evidence="2 3">NBRC 101907</strain>
    </source>
</reference>
<protein>
    <submittedName>
        <fullName evidence="2">Uncharacterized protein</fullName>
    </submittedName>
</protein>
<accession>A0ABQ4FD24</accession>
<feature type="region of interest" description="Disordered" evidence="1">
    <location>
        <begin position="44"/>
        <end position="63"/>
    </location>
</feature>
<gene>
    <name evidence="2" type="ORF">Mam01_28760</name>
</gene>
<organism evidence="2 3">
    <name type="scientific">Microbispora amethystogenes</name>
    <dbReference type="NCBI Taxonomy" id="1427754"/>
    <lineage>
        <taxon>Bacteria</taxon>
        <taxon>Bacillati</taxon>
        <taxon>Actinomycetota</taxon>
        <taxon>Actinomycetes</taxon>
        <taxon>Streptosporangiales</taxon>
        <taxon>Streptosporangiaceae</taxon>
        <taxon>Microbispora</taxon>
    </lineage>
</organism>
<proteinExistence type="predicted"/>